<dbReference type="EMBL" id="JABBWM010000041">
    <property type="protein sequence ID" value="KAG2104410.1"/>
    <property type="molecule type" value="Genomic_DNA"/>
</dbReference>
<dbReference type="GO" id="GO:0006428">
    <property type="term" value="P:isoleucyl-tRNA aminoacylation"/>
    <property type="evidence" value="ECO:0007669"/>
    <property type="project" value="InterPro"/>
</dbReference>
<dbReference type="GO" id="GO:0032543">
    <property type="term" value="P:mitochondrial translation"/>
    <property type="evidence" value="ECO:0007669"/>
    <property type="project" value="TreeGrafter"/>
</dbReference>
<keyword evidence="6 9" id="KW-0648">Protein biosynthesis</keyword>
<dbReference type="GO" id="GO:0005739">
    <property type="term" value="C:mitochondrion"/>
    <property type="evidence" value="ECO:0007669"/>
    <property type="project" value="TreeGrafter"/>
</dbReference>
<evidence type="ECO:0000313" key="13">
    <source>
        <dbReference type="EMBL" id="KAG2104410.1"/>
    </source>
</evidence>
<evidence type="ECO:0000259" key="10">
    <source>
        <dbReference type="Pfam" id="PF00133"/>
    </source>
</evidence>
<dbReference type="Gene3D" id="3.40.50.620">
    <property type="entry name" value="HUPs"/>
    <property type="match status" value="2"/>
</dbReference>
<comment type="similarity">
    <text evidence="1 9">Belongs to the class-I aminoacyl-tRNA synthetase family.</text>
</comment>
<dbReference type="InterPro" id="IPR001412">
    <property type="entry name" value="aa-tRNA-synth_I_CS"/>
</dbReference>
<protein>
    <recommendedName>
        <fullName evidence="2">isoleucine--tRNA ligase</fullName>
        <ecNumber evidence="2">6.1.1.5</ecNumber>
    </recommendedName>
    <alternativeName>
        <fullName evidence="8">Isoleucyl-tRNA synthetase</fullName>
    </alternativeName>
</protein>
<dbReference type="GeneID" id="64691206"/>
<keyword evidence="4 9" id="KW-0547">Nucleotide-binding</keyword>
<reference evidence="13" key="1">
    <citation type="journal article" date="2020" name="New Phytol.">
        <title>Comparative genomics reveals dynamic genome evolution in host specialist ectomycorrhizal fungi.</title>
        <authorList>
            <person name="Lofgren L.A."/>
            <person name="Nguyen N.H."/>
            <person name="Vilgalys R."/>
            <person name="Ruytinx J."/>
            <person name="Liao H.L."/>
            <person name="Branco S."/>
            <person name="Kuo A."/>
            <person name="LaButti K."/>
            <person name="Lipzen A."/>
            <person name="Andreopoulos W."/>
            <person name="Pangilinan J."/>
            <person name="Riley R."/>
            <person name="Hundley H."/>
            <person name="Na H."/>
            <person name="Barry K."/>
            <person name="Grigoriev I.V."/>
            <person name="Stajich J.E."/>
            <person name="Kennedy P.G."/>
        </authorList>
    </citation>
    <scope>NUCLEOTIDE SEQUENCE</scope>
    <source>
        <strain evidence="13">FC423</strain>
    </source>
</reference>
<evidence type="ECO:0000259" key="11">
    <source>
        <dbReference type="Pfam" id="PF06827"/>
    </source>
</evidence>
<proteinExistence type="inferred from homology"/>
<dbReference type="InterPro" id="IPR002300">
    <property type="entry name" value="aa-tRNA-synth_Ia"/>
</dbReference>
<evidence type="ECO:0000313" key="14">
    <source>
        <dbReference type="Proteomes" id="UP000823399"/>
    </source>
</evidence>
<dbReference type="GO" id="GO:0004822">
    <property type="term" value="F:isoleucine-tRNA ligase activity"/>
    <property type="evidence" value="ECO:0007669"/>
    <property type="project" value="UniProtKB-EC"/>
</dbReference>
<dbReference type="Pfam" id="PF08264">
    <property type="entry name" value="Anticodon_1"/>
    <property type="match status" value="1"/>
</dbReference>
<dbReference type="PANTHER" id="PTHR42765">
    <property type="entry name" value="SOLEUCYL-TRNA SYNTHETASE"/>
    <property type="match status" value="1"/>
</dbReference>
<organism evidence="13 14">
    <name type="scientific">Suillus discolor</name>
    <dbReference type="NCBI Taxonomy" id="1912936"/>
    <lineage>
        <taxon>Eukaryota</taxon>
        <taxon>Fungi</taxon>
        <taxon>Dikarya</taxon>
        <taxon>Basidiomycota</taxon>
        <taxon>Agaricomycotina</taxon>
        <taxon>Agaricomycetes</taxon>
        <taxon>Agaricomycetidae</taxon>
        <taxon>Boletales</taxon>
        <taxon>Suillineae</taxon>
        <taxon>Suillaceae</taxon>
        <taxon>Suillus</taxon>
    </lineage>
</organism>
<dbReference type="GO" id="GO:0005524">
    <property type="term" value="F:ATP binding"/>
    <property type="evidence" value="ECO:0007669"/>
    <property type="project" value="UniProtKB-KW"/>
</dbReference>
<sequence length="1043" mass="116571">MCLVVGRIATRPVRPHFLKSSKGRHLFTTCHVSQSLQNASYSKTLLLPKTSFPLWVNSAQSESLFKKKTCEELYRWQAQNVHGPLFVLLDGPPYANGHLHIGHALNKIMKDIINRYQVLTGHQIHYHPGWDCHGLPIENKALQELKARSSFPSDVASNEYEIQKDALSLPPNVIRAAAKATAEREMKTQQEEFEQFCIMADWSPKTTFRTLDHDYEIRQLQVFQQMVDQGLIYRHYRPVHYSPSSHSALAEAELVYNDDHVSYSAYVTFPLDSQTTIASTALREVLAKEPSANLLVWTTTPWTLTANMGIAVHPELIYSFVRSSVKEDALVVAKDRLVALEHIIGPHEVIAEIKGADLVGAQFRSIFSPIHPSGSMSANIIAASHVTSESGSGLVHCAPGHGAEDYLAFRALGLLQGPTDIICHVDDAGKFSLGVAHVVGEEAAQTLVGQEVLKGGNKSIIRLLESIGSLVRVQKIKHRYPYDWKTGEPIIVTATSQWFANLDGIKDDALHALKDVQFYPPSSRNRLESFVRSRSEWCISRQRVWGVPIPALYHTPTDTAVLSSESLTHILRVLSERGVAHWWEGPVEDFLTPELLANFAGGPEAWRKGTDTMDVWFDSGSNWSTLSAPTGERKYRADVCLEGTDQHRGWFQSQLLTSVGVSSGRSAARPVSPYGTLITHGMVLDEAGKKMSKSLGNIVSPMTIIHGGKDKKKEPAYGTDVLRLWVATVEYWRDMSIGPTVLAQCAESMRKIRNSARFILGNIGTTIQRKHFVPVERSELGLAERFVMNELYKLDQTAAEGYANYNFPKVMSSLTNFANITLSSLYFDIRKDCLYANDIQSVERRAVVTTLAKVLDYMTSVMAPVLPYLAEEIHSTLHGGDEAVSQLSVFTKKWTPVSAEWSDPHAEQDMASLLRMRSVVLSLLERARGDKHLKSSLEADVDVILPNDISVQPYLLQLIEREETFLKTLFIVSDAKITDESSLGTSSFAWSYVSSMDIPDSDLELVIRIRPASSSKCPRCWTYTREEQHDLCPRCDDVVRRLD</sequence>
<gene>
    <name evidence="13" type="ORF">F5147DRAFT_267991</name>
</gene>
<keyword evidence="5 9" id="KW-0067">ATP-binding</keyword>
<evidence type="ECO:0000256" key="9">
    <source>
        <dbReference type="RuleBase" id="RU363035"/>
    </source>
</evidence>
<evidence type="ECO:0000256" key="3">
    <source>
        <dbReference type="ARBA" id="ARBA00022598"/>
    </source>
</evidence>
<dbReference type="InterPro" id="IPR033708">
    <property type="entry name" value="Anticodon_Ile_BEm"/>
</dbReference>
<dbReference type="Gene3D" id="3.90.740.10">
    <property type="entry name" value="Valyl/Leucyl/Isoleucyl-tRNA synthetase, editing domain"/>
    <property type="match status" value="1"/>
</dbReference>
<evidence type="ECO:0000256" key="1">
    <source>
        <dbReference type="ARBA" id="ARBA00005594"/>
    </source>
</evidence>
<keyword evidence="3 9" id="KW-0436">Ligase</keyword>
<dbReference type="CDD" id="cd07960">
    <property type="entry name" value="Anticodon_Ia_Ile_BEm"/>
    <property type="match status" value="1"/>
</dbReference>
<evidence type="ECO:0000256" key="5">
    <source>
        <dbReference type="ARBA" id="ARBA00022840"/>
    </source>
</evidence>
<dbReference type="AlphaFoldDB" id="A0A9P7F2U1"/>
<dbReference type="RefSeq" id="XP_041290915.1">
    <property type="nucleotide sequence ID" value="XM_041428947.1"/>
</dbReference>
<evidence type="ECO:0000259" key="12">
    <source>
        <dbReference type="Pfam" id="PF08264"/>
    </source>
</evidence>
<evidence type="ECO:0000256" key="4">
    <source>
        <dbReference type="ARBA" id="ARBA00022741"/>
    </source>
</evidence>
<evidence type="ECO:0000256" key="7">
    <source>
        <dbReference type="ARBA" id="ARBA00023146"/>
    </source>
</evidence>
<feature type="domain" description="Methionyl/Valyl/Leucyl/Isoleucyl-tRNA synthetase anticodon-binding" evidence="12">
    <location>
        <begin position="785"/>
        <end position="941"/>
    </location>
</feature>
<keyword evidence="7 9" id="KW-0030">Aminoacyl-tRNA synthetase</keyword>
<dbReference type="InterPro" id="IPR009080">
    <property type="entry name" value="tRNAsynth_Ia_anticodon-bd"/>
</dbReference>
<feature type="domain" description="Aminoacyl-tRNA synthetase class Ia" evidence="10">
    <location>
        <begin position="72"/>
        <end position="737"/>
    </location>
</feature>
<dbReference type="Pfam" id="PF00133">
    <property type="entry name" value="tRNA-synt_1"/>
    <property type="match status" value="1"/>
</dbReference>
<dbReference type="OrthoDB" id="10264412at2759"/>
<accession>A0A9P7F2U1</accession>
<evidence type="ECO:0000256" key="6">
    <source>
        <dbReference type="ARBA" id="ARBA00022917"/>
    </source>
</evidence>
<dbReference type="PANTHER" id="PTHR42765:SF1">
    <property type="entry name" value="ISOLEUCINE--TRNA LIGASE, MITOCHONDRIAL"/>
    <property type="match status" value="1"/>
</dbReference>
<dbReference type="EC" id="6.1.1.5" evidence="2"/>
<dbReference type="GO" id="GO:0000049">
    <property type="term" value="F:tRNA binding"/>
    <property type="evidence" value="ECO:0007669"/>
    <property type="project" value="InterPro"/>
</dbReference>
<dbReference type="PROSITE" id="PS00178">
    <property type="entry name" value="AA_TRNA_LIGASE_I"/>
    <property type="match status" value="1"/>
</dbReference>
<evidence type="ECO:0000256" key="8">
    <source>
        <dbReference type="ARBA" id="ARBA00032665"/>
    </source>
</evidence>
<dbReference type="SUPFAM" id="SSF52374">
    <property type="entry name" value="Nucleotidylyl transferase"/>
    <property type="match status" value="1"/>
</dbReference>
<dbReference type="SUPFAM" id="SSF50677">
    <property type="entry name" value="ValRS/IleRS/LeuRS editing domain"/>
    <property type="match status" value="1"/>
</dbReference>
<dbReference type="InterPro" id="IPR002301">
    <property type="entry name" value="Ile-tRNA-ligase"/>
</dbReference>
<dbReference type="SUPFAM" id="SSF47323">
    <property type="entry name" value="Anticodon-binding domain of a subclass of class I aminoacyl-tRNA synthetases"/>
    <property type="match status" value="1"/>
</dbReference>
<dbReference type="NCBIfam" id="TIGR00392">
    <property type="entry name" value="ileS"/>
    <property type="match status" value="1"/>
</dbReference>
<dbReference type="InterPro" id="IPR010663">
    <property type="entry name" value="Znf_FPG/IleRS"/>
</dbReference>
<dbReference type="PRINTS" id="PR00984">
    <property type="entry name" value="TRNASYNTHILE"/>
</dbReference>
<dbReference type="InterPro" id="IPR050081">
    <property type="entry name" value="Ile-tRNA_ligase"/>
</dbReference>
<feature type="domain" description="Zinc finger FPG/IleRS-type" evidence="11">
    <location>
        <begin position="1015"/>
        <end position="1038"/>
    </location>
</feature>
<dbReference type="Proteomes" id="UP000823399">
    <property type="component" value="Unassembled WGS sequence"/>
</dbReference>
<keyword evidence="14" id="KW-1185">Reference proteome</keyword>
<dbReference type="InterPro" id="IPR009008">
    <property type="entry name" value="Val/Leu/Ile-tRNA-synth_edit"/>
</dbReference>
<dbReference type="Pfam" id="PF06827">
    <property type="entry name" value="zf-FPG_IleRS"/>
    <property type="match status" value="1"/>
</dbReference>
<name>A0A9P7F2U1_9AGAM</name>
<dbReference type="InterPro" id="IPR013155">
    <property type="entry name" value="M/V/L/I-tRNA-synth_anticd-bd"/>
</dbReference>
<evidence type="ECO:0000256" key="2">
    <source>
        <dbReference type="ARBA" id="ARBA00013165"/>
    </source>
</evidence>
<dbReference type="InterPro" id="IPR014729">
    <property type="entry name" value="Rossmann-like_a/b/a_fold"/>
</dbReference>
<dbReference type="Gene3D" id="1.10.730.20">
    <property type="match status" value="1"/>
</dbReference>
<comment type="caution">
    <text evidence="13">The sequence shown here is derived from an EMBL/GenBank/DDBJ whole genome shotgun (WGS) entry which is preliminary data.</text>
</comment>
<dbReference type="GO" id="GO:0002161">
    <property type="term" value="F:aminoacyl-tRNA deacylase activity"/>
    <property type="evidence" value="ECO:0007669"/>
    <property type="project" value="InterPro"/>
</dbReference>